<feature type="domain" description="Nephrocystin 3-like N-terminal" evidence="2">
    <location>
        <begin position="74"/>
        <end position="203"/>
    </location>
</feature>
<evidence type="ECO:0000259" key="2">
    <source>
        <dbReference type="Pfam" id="PF24883"/>
    </source>
</evidence>
<gene>
    <name evidence="3" type="ORF">WG66_13243</name>
</gene>
<sequence>MSFIGSKVQVKGDAINDVGRDQYNNVFNLNLDKSNMVLQLLGEKAATNAFLDAEQRFPPPNCHQGTRIRILGELSKWIEGDSKTNRVFWLNGAAGVGKLAIAQTLAEKYVRTTLAAVFFFSRSDSTRDNLTPFVASIVYQFYKSQPLWSVLGPKIIEVIYSDPKIFNTTVENQFHKLVIEPYSQIVGAEQENSQNVIIIDGLDTYGA</sequence>
<evidence type="ECO:0000313" key="3">
    <source>
        <dbReference type="EMBL" id="KTB34197.1"/>
    </source>
</evidence>
<name>A0A0W0FD44_MONRR</name>
<dbReference type="Proteomes" id="UP000054988">
    <property type="component" value="Unassembled WGS sequence"/>
</dbReference>
<dbReference type="InterPro" id="IPR027417">
    <property type="entry name" value="P-loop_NTPase"/>
</dbReference>
<comment type="caution">
    <text evidence="3">The sequence shown here is derived from an EMBL/GenBank/DDBJ whole genome shotgun (WGS) entry which is preliminary data.</text>
</comment>
<dbReference type="InterPro" id="IPR056884">
    <property type="entry name" value="NPHP3-like_N"/>
</dbReference>
<organism evidence="3 4">
    <name type="scientific">Moniliophthora roreri</name>
    <name type="common">Frosty pod rot fungus</name>
    <name type="synonym">Monilia roreri</name>
    <dbReference type="NCBI Taxonomy" id="221103"/>
    <lineage>
        <taxon>Eukaryota</taxon>
        <taxon>Fungi</taxon>
        <taxon>Dikarya</taxon>
        <taxon>Basidiomycota</taxon>
        <taxon>Agaricomycotina</taxon>
        <taxon>Agaricomycetes</taxon>
        <taxon>Agaricomycetidae</taxon>
        <taxon>Agaricales</taxon>
        <taxon>Marasmiineae</taxon>
        <taxon>Marasmiaceae</taxon>
        <taxon>Moniliophthora</taxon>
    </lineage>
</organism>
<dbReference type="Pfam" id="PF24883">
    <property type="entry name" value="NPHP3_N"/>
    <property type="match status" value="1"/>
</dbReference>
<protein>
    <recommendedName>
        <fullName evidence="2">Nephrocystin 3-like N-terminal domain-containing protein</fullName>
    </recommendedName>
</protein>
<keyword evidence="1" id="KW-0677">Repeat</keyword>
<dbReference type="EMBL" id="LATX01002111">
    <property type="protein sequence ID" value="KTB34197.1"/>
    <property type="molecule type" value="Genomic_DNA"/>
</dbReference>
<dbReference type="Gene3D" id="3.40.50.300">
    <property type="entry name" value="P-loop containing nucleotide triphosphate hydrolases"/>
    <property type="match status" value="1"/>
</dbReference>
<evidence type="ECO:0000256" key="1">
    <source>
        <dbReference type="ARBA" id="ARBA00022737"/>
    </source>
</evidence>
<evidence type="ECO:0000313" key="4">
    <source>
        <dbReference type="Proteomes" id="UP000054988"/>
    </source>
</evidence>
<accession>A0A0W0FD44</accession>
<dbReference type="SUPFAM" id="SSF52540">
    <property type="entry name" value="P-loop containing nucleoside triphosphate hydrolases"/>
    <property type="match status" value="1"/>
</dbReference>
<proteinExistence type="predicted"/>
<reference evidence="3 4" key="1">
    <citation type="submission" date="2015-12" db="EMBL/GenBank/DDBJ databases">
        <title>Draft genome sequence of Moniliophthora roreri, the causal agent of frosty pod rot of cacao.</title>
        <authorList>
            <person name="Aime M.C."/>
            <person name="Diaz-Valderrama J.R."/>
            <person name="Kijpornyongpan T."/>
            <person name="Phillips-Mora W."/>
        </authorList>
    </citation>
    <scope>NUCLEOTIDE SEQUENCE [LARGE SCALE GENOMIC DNA]</scope>
    <source>
        <strain evidence="3 4">MCA 2952</strain>
    </source>
</reference>
<dbReference type="AlphaFoldDB" id="A0A0W0FD44"/>